<organism evidence="1 2">
    <name type="scientific">Dufourea novaeangliae</name>
    <name type="common">Sweat bee</name>
    <dbReference type="NCBI Taxonomy" id="178035"/>
    <lineage>
        <taxon>Eukaryota</taxon>
        <taxon>Metazoa</taxon>
        <taxon>Ecdysozoa</taxon>
        <taxon>Arthropoda</taxon>
        <taxon>Hexapoda</taxon>
        <taxon>Insecta</taxon>
        <taxon>Pterygota</taxon>
        <taxon>Neoptera</taxon>
        <taxon>Endopterygota</taxon>
        <taxon>Hymenoptera</taxon>
        <taxon>Apocrita</taxon>
        <taxon>Aculeata</taxon>
        <taxon>Apoidea</taxon>
        <taxon>Anthophila</taxon>
        <taxon>Halictidae</taxon>
        <taxon>Rophitinae</taxon>
        <taxon>Dufourea</taxon>
    </lineage>
</organism>
<sequence length="49" mass="5626">MTVHSKNRTGNIVDAAEALLTYVHSESTGRIVVASWRLRGKWEIEEEER</sequence>
<accession>A0A154P9A3</accession>
<protein>
    <submittedName>
        <fullName evidence="1">Uncharacterized protein</fullName>
    </submittedName>
</protein>
<gene>
    <name evidence="1" type="ORF">WN55_09317</name>
</gene>
<keyword evidence="2" id="KW-1185">Reference proteome</keyword>
<reference evidence="1 2" key="1">
    <citation type="submission" date="2015-07" db="EMBL/GenBank/DDBJ databases">
        <title>The genome of Dufourea novaeangliae.</title>
        <authorList>
            <person name="Pan H."/>
            <person name="Kapheim K."/>
        </authorList>
    </citation>
    <scope>NUCLEOTIDE SEQUENCE [LARGE SCALE GENOMIC DNA]</scope>
    <source>
        <strain evidence="1">0120121106</strain>
        <tissue evidence="1">Whole body</tissue>
    </source>
</reference>
<dbReference type="AlphaFoldDB" id="A0A154P9A3"/>
<name>A0A154P9A3_DUFNO</name>
<proteinExistence type="predicted"/>
<dbReference type="EMBL" id="KQ434846">
    <property type="protein sequence ID" value="KZC08413.1"/>
    <property type="molecule type" value="Genomic_DNA"/>
</dbReference>
<dbReference type="Proteomes" id="UP000076502">
    <property type="component" value="Unassembled WGS sequence"/>
</dbReference>
<evidence type="ECO:0000313" key="1">
    <source>
        <dbReference type="EMBL" id="KZC08413.1"/>
    </source>
</evidence>
<evidence type="ECO:0000313" key="2">
    <source>
        <dbReference type="Proteomes" id="UP000076502"/>
    </source>
</evidence>